<feature type="domain" description="HNH nuclease" evidence="1">
    <location>
        <begin position="145"/>
        <end position="182"/>
    </location>
</feature>
<name>A0A6J5MCI0_9CAUD</name>
<protein>
    <submittedName>
        <fullName evidence="2">HNH nuclease</fullName>
    </submittedName>
</protein>
<dbReference type="InterPro" id="IPR044925">
    <property type="entry name" value="His-Me_finger_sf"/>
</dbReference>
<evidence type="ECO:0000259" key="1">
    <source>
        <dbReference type="Pfam" id="PF13392"/>
    </source>
</evidence>
<evidence type="ECO:0000313" key="2">
    <source>
        <dbReference type="EMBL" id="CAB4144002.1"/>
    </source>
</evidence>
<proteinExistence type="predicted"/>
<gene>
    <name evidence="2" type="ORF">UFOVP458_12</name>
</gene>
<dbReference type="Pfam" id="PF13392">
    <property type="entry name" value="HNH_3"/>
    <property type="match status" value="1"/>
</dbReference>
<accession>A0A6J5MCI0</accession>
<dbReference type="Gene3D" id="3.90.75.20">
    <property type="match status" value="1"/>
</dbReference>
<dbReference type="EMBL" id="LR796437">
    <property type="protein sequence ID" value="CAB4144002.1"/>
    <property type="molecule type" value="Genomic_DNA"/>
</dbReference>
<dbReference type="SUPFAM" id="SSF54060">
    <property type="entry name" value="His-Me finger endonucleases"/>
    <property type="match status" value="1"/>
</dbReference>
<organism evidence="2">
    <name type="scientific">uncultured Caudovirales phage</name>
    <dbReference type="NCBI Taxonomy" id="2100421"/>
    <lineage>
        <taxon>Viruses</taxon>
        <taxon>Duplodnaviria</taxon>
        <taxon>Heunggongvirae</taxon>
        <taxon>Uroviricota</taxon>
        <taxon>Caudoviricetes</taxon>
        <taxon>Peduoviridae</taxon>
        <taxon>Maltschvirus</taxon>
        <taxon>Maltschvirus maltsch</taxon>
    </lineage>
</organism>
<reference evidence="2" key="1">
    <citation type="submission" date="2020-04" db="EMBL/GenBank/DDBJ databases">
        <authorList>
            <person name="Chiriac C."/>
            <person name="Salcher M."/>
            <person name="Ghai R."/>
            <person name="Kavagutti S V."/>
        </authorList>
    </citation>
    <scope>NUCLEOTIDE SEQUENCE</scope>
</reference>
<dbReference type="InterPro" id="IPR003615">
    <property type="entry name" value="HNH_nuc"/>
</dbReference>
<sequence>MKNRKLPYTEEELLIITKLYATTPAKVIATWMPHSIISISKKAYTMGLRKDKKYLGEHARKIALAQWQNEKTSSIARKTCFIKGHKPWNKGQKLSNEHIAKLTGVYKKGNLPHNNLPIGSIRNINKYIEIKYANHKWMSLARYNWEQVHGEIPKNMCVFKLDGDAYNNDISNLCLVTRKDLAQLNRKYNKIPQELKEVQILVNQIKQKTK</sequence>